<evidence type="ECO:0000313" key="2">
    <source>
        <dbReference type="EMBL" id="KAF5798157.1"/>
    </source>
</evidence>
<comment type="caution">
    <text evidence="2">The sequence shown here is derived from an EMBL/GenBank/DDBJ whole genome shotgun (WGS) entry which is preliminary data.</text>
</comment>
<dbReference type="Gramene" id="mRNA:HanXRQr2_Chr07g0289521">
    <property type="protein sequence ID" value="CDS:HanXRQr2_Chr07g0289521.1"/>
    <property type="gene ID" value="HanXRQr2_Chr07g0289521"/>
</dbReference>
<reference evidence="2" key="2">
    <citation type="submission" date="2020-06" db="EMBL/GenBank/DDBJ databases">
        <title>Helianthus annuus Genome sequencing and assembly Release 2.</title>
        <authorList>
            <person name="Gouzy J."/>
            <person name="Langlade N."/>
            <person name="Munos S."/>
        </authorList>
    </citation>
    <scope>NUCLEOTIDE SEQUENCE</scope>
    <source>
        <tissue evidence="2">Leaves</tissue>
    </source>
</reference>
<reference evidence="2" key="1">
    <citation type="journal article" date="2017" name="Nature">
        <title>The sunflower genome provides insights into oil metabolism, flowering and Asterid evolution.</title>
        <authorList>
            <person name="Badouin H."/>
            <person name="Gouzy J."/>
            <person name="Grassa C.J."/>
            <person name="Murat F."/>
            <person name="Staton S.E."/>
            <person name="Cottret L."/>
            <person name="Lelandais-Briere C."/>
            <person name="Owens G.L."/>
            <person name="Carrere S."/>
            <person name="Mayjonade B."/>
            <person name="Legrand L."/>
            <person name="Gill N."/>
            <person name="Kane N.C."/>
            <person name="Bowers J.E."/>
            <person name="Hubner S."/>
            <person name="Bellec A."/>
            <person name="Berard A."/>
            <person name="Berges H."/>
            <person name="Blanchet N."/>
            <person name="Boniface M.C."/>
            <person name="Brunel D."/>
            <person name="Catrice O."/>
            <person name="Chaidir N."/>
            <person name="Claudel C."/>
            <person name="Donnadieu C."/>
            <person name="Faraut T."/>
            <person name="Fievet G."/>
            <person name="Helmstetter N."/>
            <person name="King M."/>
            <person name="Knapp S.J."/>
            <person name="Lai Z."/>
            <person name="Le Paslier M.C."/>
            <person name="Lippi Y."/>
            <person name="Lorenzon L."/>
            <person name="Mandel J.R."/>
            <person name="Marage G."/>
            <person name="Marchand G."/>
            <person name="Marquand E."/>
            <person name="Bret-Mestries E."/>
            <person name="Morien E."/>
            <person name="Nambeesan S."/>
            <person name="Nguyen T."/>
            <person name="Pegot-Espagnet P."/>
            <person name="Pouilly N."/>
            <person name="Raftis F."/>
            <person name="Sallet E."/>
            <person name="Schiex T."/>
            <person name="Thomas J."/>
            <person name="Vandecasteele C."/>
            <person name="Vares D."/>
            <person name="Vear F."/>
            <person name="Vautrin S."/>
            <person name="Crespi M."/>
            <person name="Mangin B."/>
            <person name="Burke J.M."/>
            <person name="Salse J."/>
            <person name="Munos S."/>
            <person name="Vincourt P."/>
            <person name="Rieseberg L.H."/>
            <person name="Langlade N.B."/>
        </authorList>
    </citation>
    <scope>NUCLEOTIDE SEQUENCE</scope>
    <source>
        <tissue evidence="2">Leaves</tissue>
    </source>
</reference>
<feature type="compositionally biased region" description="Low complexity" evidence="1">
    <location>
        <begin position="10"/>
        <end position="21"/>
    </location>
</feature>
<name>A0A9K3NF39_HELAN</name>
<protein>
    <submittedName>
        <fullName evidence="2">Uncharacterized protein</fullName>
    </submittedName>
</protein>
<organism evidence="2 3">
    <name type="scientific">Helianthus annuus</name>
    <name type="common">Common sunflower</name>
    <dbReference type="NCBI Taxonomy" id="4232"/>
    <lineage>
        <taxon>Eukaryota</taxon>
        <taxon>Viridiplantae</taxon>
        <taxon>Streptophyta</taxon>
        <taxon>Embryophyta</taxon>
        <taxon>Tracheophyta</taxon>
        <taxon>Spermatophyta</taxon>
        <taxon>Magnoliopsida</taxon>
        <taxon>eudicotyledons</taxon>
        <taxon>Gunneridae</taxon>
        <taxon>Pentapetalae</taxon>
        <taxon>asterids</taxon>
        <taxon>campanulids</taxon>
        <taxon>Asterales</taxon>
        <taxon>Asteraceae</taxon>
        <taxon>Asteroideae</taxon>
        <taxon>Heliantheae alliance</taxon>
        <taxon>Heliantheae</taxon>
        <taxon>Helianthus</taxon>
    </lineage>
</organism>
<keyword evidence="3" id="KW-1185">Reference proteome</keyword>
<dbReference type="PROSITE" id="PS51257">
    <property type="entry name" value="PROKAR_LIPOPROTEIN"/>
    <property type="match status" value="1"/>
</dbReference>
<proteinExistence type="predicted"/>
<dbReference type="AlphaFoldDB" id="A0A9K3NF39"/>
<dbReference type="Proteomes" id="UP000215914">
    <property type="component" value="Unassembled WGS sequence"/>
</dbReference>
<sequence>MKRSHHATTSMMPMSSSCSPPRLQLNLPPSPLQAILPSFQLLFLCQSGHFQVE</sequence>
<evidence type="ECO:0000256" key="1">
    <source>
        <dbReference type="SAM" id="MobiDB-lite"/>
    </source>
</evidence>
<gene>
    <name evidence="2" type="ORF">HanXRQr2_Chr07g0289521</name>
</gene>
<feature type="region of interest" description="Disordered" evidence="1">
    <location>
        <begin position="1"/>
        <end position="23"/>
    </location>
</feature>
<accession>A0A9K3NF39</accession>
<dbReference type="EMBL" id="MNCJ02000322">
    <property type="protein sequence ID" value="KAF5798157.1"/>
    <property type="molecule type" value="Genomic_DNA"/>
</dbReference>
<evidence type="ECO:0000313" key="3">
    <source>
        <dbReference type="Proteomes" id="UP000215914"/>
    </source>
</evidence>